<sequence length="48" mass="5192">MGGNDDGPWDRRRFPQQKGEKTTVLGQSSFPPQKGETTTVPGPSSFPS</sequence>
<feature type="compositionally biased region" description="Polar residues" evidence="1">
    <location>
        <begin position="24"/>
        <end position="48"/>
    </location>
</feature>
<evidence type="ECO:0000313" key="2">
    <source>
        <dbReference type="EMBL" id="GMN59339.1"/>
    </source>
</evidence>
<gene>
    <name evidence="2" type="ORF">TIFTF001_028439</name>
</gene>
<dbReference type="Proteomes" id="UP001187192">
    <property type="component" value="Unassembled WGS sequence"/>
</dbReference>
<comment type="caution">
    <text evidence="2">The sequence shown here is derived from an EMBL/GenBank/DDBJ whole genome shotgun (WGS) entry which is preliminary data.</text>
</comment>
<proteinExistence type="predicted"/>
<dbReference type="EMBL" id="BTGU01000086">
    <property type="protein sequence ID" value="GMN59339.1"/>
    <property type="molecule type" value="Genomic_DNA"/>
</dbReference>
<protein>
    <submittedName>
        <fullName evidence="2">Uncharacterized protein</fullName>
    </submittedName>
</protein>
<reference evidence="2" key="1">
    <citation type="submission" date="2023-07" db="EMBL/GenBank/DDBJ databases">
        <title>draft genome sequence of fig (Ficus carica).</title>
        <authorList>
            <person name="Takahashi T."/>
            <person name="Nishimura K."/>
        </authorList>
    </citation>
    <scope>NUCLEOTIDE SEQUENCE</scope>
</reference>
<evidence type="ECO:0000256" key="1">
    <source>
        <dbReference type="SAM" id="MobiDB-lite"/>
    </source>
</evidence>
<name>A0AA88DR38_FICCA</name>
<feature type="region of interest" description="Disordered" evidence="1">
    <location>
        <begin position="1"/>
        <end position="48"/>
    </location>
</feature>
<dbReference type="AlphaFoldDB" id="A0AA88DR38"/>
<feature type="compositionally biased region" description="Basic and acidic residues" evidence="1">
    <location>
        <begin position="8"/>
        <end position="21"/>
    </location>
</feature>
<accession>A0AA88DR38</accession>
<evidence type="ECO:0000313" key="3">
    <source>
        <dbReference type="Proteomes" id="UP001187192"/>
    </source>
</evidence>
<organism evidence="2 3">
    <name type="scientific">Ficus carica</name>
    <name type="common">Common fig</name>
    <dbReference type="NCBI Taxonomy" id="3494"/>
    <lineage>
        <taxon>Eukaryota</taxon>
        <taxon>Viridiplantae</taxon>
        <taxon>Streptophyta</taxon>
        <taxon>Embryophyta</taxon>
        <taxon>Tracheophyta</taxon>
        <taxon>Spermatophyta</taxon>
        <taxon>Magnoliopsida</taxon>
        <taxon>eudicotyledons</taxon>
        <taxon>Gunneridae</taxon>
        <taxon>Pentapetalae</taxon>
        <taxon>rosids</taxon>
        <taxon>fabids</taxon>
        <taxon>Rosales</taxon>
        <taxon>Moraceae</taxon>
        <taxon>Ficeae</taxon>
        <taxon>Ficus</taxon>
    </lineage>
</organism>
<keyword evidence="3" id="KW-1185">Reference proteome</keyword>